<accession>A0A7M7QHA6</accession>
<protein>
    <submittedName>
        <fullName evidence="1">Uncharacterized protein</fullName>
    </submittedName>
</protein>
<dbReference type="Proteomes" id="UP000002358">
    <property type="component" value="Chromosome 4"/>
</dbReference>
<dbReference type="EnsemblMetazoa" id="XM_031930834">
    <property type="protein sequence ID" value="XP_031786694"/>
    <property type="gene ID" value="LOC116417467"/>
</dbReference>
<dbReference type="KEGG" id="nvi:116417467"/>
<dbReference type="RefSeq" id="XP_031786694.1">
    <property type="nucleotide sequence ID" value="XM_031930834.1"/>
</dbReference>
<dbReference type="AlphaFoldDB" id="A0A7M7QHA6"/>
<name>A0A7M7QHA6_NASVI</name>
<reference evidence="1" key="1">
    <citation type="submission" date="2021-01" db="UniProtKB">
        <authorList>
            <consortium name="EnsemblMetazoa"/>
        </authorList>
    </citation>
    <scope>IDENTIFICATION</scope>
</reference>
<dbReference type="InParanoid" id="A0A7M7QHA6"/>
<evidence type="ECO:0000313" key="1">
    <source>
        <dbReference type="EnsemblMetazoa" id="XP_031786694"/>
    </source>
</evidence>
<sequence>MSTVTKDQHQSCTFLSISSSHLTFMRLSSFLPLKGKSFFHPLSLLLQLWDHLNVIWYNVMWQGYGIRMIQRGDVEGDFICEDIITVGFTIRYTIQFQLYSRATTL</sequence>
<keyword evidence="2" id="KW-1185">Reference proteome</keyword>
<proteinExistence type="predicted"/>
<organism evidence="1 2">
    <name type="scientific">Nasonia vitripennis</name>
    <name type="common">Parasitic wasp</name>
    <dbReference type="NCBI Taxonomy" id="7425"/>
    <lineage>
        <taxon>Eukaryota</taxon>
        <taxon>Metazoa</taxon>
        <taxon>Ecdysozoa</taxon>
        <taxon>Arthropoda</taxon>
        <taxon>Hexapoda</taxon>
        <taxon>Insecta</taxon>
        <taxon>Pterygota</taxon>
        <taxon>Neoptera</taxon>
        <taxon>Endopterygota</taxon>
        <taxon>Hymenoptera</taxon>
        <taxon>Apocrita</taxon>
        <taxon>Proctotrupomorpha</taxon>
        <taxon>Chalcidoidea</taxon>
        <taxon>Pteromalidae</taxon>
        <taxon>Pteromalinae</taxon>
        <taxon>Nasonia</taxon>
    </lineage>
</organism>
<evidence type="ECO:0000313" key="2">
    <source>
        <dbReference type="Proteomes" id="UP000002358"/>
    </source>
</evidence>
<dbReference type="GeneID" id="116417467"/>